<dbReference type="PANTHER" id="PTHR48007">
    <property type="entry name" value="LEUCINE-RICH REPEAT RECEPTOR-LIKE PROTEIN KINASE PXC1"/>
    <property type="match status" value="1"/>
</dbReference>
<dbReference type="SUPFAM" id="SSF56112">
    <property type="entry name" value="Protein kinase-like (PK-like)"/>
    <property type="match status" value="1"/>
</dbReference>
<dbReference type="InterPro" id="IPR046959">
    <property type="entry name" value="PRK1-6/SRF4-like"/>
</dbReference>
<evidence type="ECO:0000256" key="5">
    <source>
        <dbReference type="ARBA" id="ARBA00022989"/>
    </source>
</evidence>
<dbReference type="OrthoDB" id="418615at2759"/>
<evidence type="ECO:0000259" key="8">
    <source>
        <dbReference type="PROSITE" id="PS50011"/>
    </source>
</evidence>
<keyword evidence="6 7" id="KW-0472">Membrane</keyword>
<dbReference type="PANTHER" id="PTHR48007:SF60">
    <property type="entry name" value="PROTEIN KINASE DOMAIN-CONTAINING PROTEIN"/>
    <property type="match status" value="1"/>
</dbReference>
<dbReference type="SUPFAM" id="SSF52058">
    <property type="entry name" value="L domain-like"/>
    <property type="match status" value="1"/>
</dbReference>
<dbReference type="InterPro" id="IPR000719">
    <property type="entry name" value="Prot_kinase_dom"/>
</dbReference>
<dbReference type="InterPro" id="IPR011009">
    <property type="entry name" value="Kinase-like_dom_sf"/>
</dbReference>
<accession>A0A5N6LK06</accession>
<evidence type="ECO:0000256" key="1">
    <source>
        <dbReference type="ARBA" id="ARBA00004370"/>
    </source>
</evidence>
<dbReference type="Gene3D" id="1.10.510.10">
    <property type="entry name" value="Transferase(Phosphotransferase) domain 1"/>
    <property type="match status" value="2"/>
</dbReference>
<dbReference type="Proteomes" id="UP000326396">
    <property type="component" value="Unassembled WGS sequence"/>
</dbReference>
<organism evidence="9 10">
    <name type="scientific">Mikania micrantha</name>
    <name type="common">bitter vine</name>
    <dbReference type="NCBI Taxonomy" id="192012"/>
    <lineage>
        <taxon>Eukaryota</taxon>
        <taxon>Viridiplantae</taxon>
        <taxon>Streptophyta</taxon>
        <taxon>Embryophyta</taxon>
        <taxon>Tracheophyta</taxon>
        <taxon>Spermatophyta</taxon>
        <taxon>Magnoliopsida</taxon>
        <taxon>eudicotyledons</taxon>
        <taxon>Gunneridae</taxon>
        <taxon>Pentapetalae</taxon>
        <taxon>asterids</taxon>
        <taxon>campanulids</taxon>
        <taxon>Asterales</taxon>
        <taxon>Asteraceae</taxon>
        <taxon>Asteroideae</taxon>
        <taxon>Heliantheae alliance</taxon>
        <taxon>Eupatorieae</taxon>
        <taxon>Mikania</taxon>
    </lineage>
</organism>
<feature type="domain" description="Protein kinase" evidence="8">
    <location>
        <begin position="467"/>
        <end position="734"/>
    </location>
</feature>
<keyword evidence="5 7" id="KW-1133">Transmembrane helix</keyword>
<comment type="caution">
    <text evidence="9">The sequence shown here is derived from an EMBL/GenBank/DDBJ whole genome shotgun (WGS) entry which is preliminary data.</text>
</comment>
<evidence type="ECO:0000313" key="10">
    <source>
        <dbReference type="Proteomes" id="UP000326396"/>
    </source>
</evidence>
<reference evidence="9 10" key="1">
    <citation type="submission" date="2019-05" db="EMBL/GenBank/DDBJ databases">
        <title>Mikania micrantha, genome provides insights into the molecular mechanism of rapid growth.</title>
        <authorList>
            <person name="Liu B."/>
        </authorList>
    </citation>
    <scope>NUCLEOTIDE SEQUENCE [LARGE SCALE GENOMIC DNA]</scope>
    <source>
        <strain evidence="9">NLD-2019</strain>
        <tissue evidence="9">Leaf</tissue>
    </source>
</reference>
<evidence type="ECO:0000256" key="7">
    <source>
        <dbReference type="SAM" id="Phobius"/>
    </source>
</evidence>
<name>A0A5N6LK06_9ASTR</name>
<dbReference type="GO" id="GO:0016020">
    <property type="term" value="C:membrane"/>
    <property type="evidence" value="ECO:0007669"/>
    <property type="project" value="UniProtKB-SubCell"/>
</dbReference>
<sequence length="734" mass="82064">MIYLNKNKFISQLKLTRRHCSRRWNEDAVDRKLRATAKLKSKDEVVLSSGAVDVTSPVIGSSRFLFSFSLRGGGWMINRTYSDGEGGFSIGGGGDDGGDGGEGFDRRRRRRRILECWKMTTEETREKASIAEAAEETAEKFDRRRRGWKLTICRFLILLLVISIIRLVNGSDSKTLIEFKDSLINGQKLTTWIATTSPCNNNRANWEGLICTNGTVWGIKLEQKALEGNIDTKILSKMSSLMSISFNNNNLKGSLPYFGMLHGMQEILLSNNKFSGVIPPNDFKGLKRLEKLDLSNNYLVGQIPASLTRLPKLKELMLQGNGFEGEIPKFVQGKLTLANFANNHFQGHIPQGLQHFPASLFLGNELCGPPLGECLKKVTSITMIIAVALVVATAVAAVIFAAAILSHHCRHHRLPAEFLNNGSIVLAASANEKGVPSAHNRNKDDLPVNLTFLVDDEERFDLADLLKASAAILGSGLFGSSYKTAMSGRKVMVVKRFKLMNNVGKEEFHEHMKRLSRLRHPNIQPIVAFYYRKDEKLLISNYADNISLAFHLHGKQTDEVQSPDWPTRLKIVKGVVRGLHHLYIKLPSLIVPHGKIPVNALHQSKGNDIDLMDFVNSVVEQEIDDEIFDKEMRGFDKNNEGEMIKLLKIGLSCCEKDASKRMDIEQLLERIEDVKEKDGPEEDFQSAYSSEPDKDGLVNLNCSFHGCETHAISDVLPQGSFIIFLQNEAFEIAL</sequence>
<evidence type="ECO:0000256" key="3">
    <source>
        <dbReference type="ARBA" id="ARBA00022692"/>
    </source>
</evidence>
<feature type="transmembrane region" description="Helical" evidence="7">
    <location>
        <begin position="150"/>
        <end position="168"/>
    </location>
</feature>
<keyword evidence="2" id="KW-0433">Leucine-rich repeat</keyword>
<dbReference type="Pfam" id="PF08263">
    <property type="entry name" value="LRRNT_2"/>
    <property type="match status" value="1"/>
</dbReference>
<dbReference type="GO" id="GO:0005524">
    <property type="term" value="F:ATP binding"/>
    <property type="evidence" value="ECO:0007669"/>
    <property type="project" value="InterPro"/>
</dbReference>
<keyword evidence="10" id="KW-1185">Reference proteome</keyword>
<keyword evidence="4" id="KW-0677">Repeat</keyword>
<dbReference type="InterPro" id="IPR001611">
    <property type="entry name" value="Leu-rich_rpt"/>
</dbReference>
<evidence type="ECO:0000256" key="4">
    <source>
        <dbReference type="ARBA" id="ARBA00022737"/>
    </source>
</evidence>
<dbReference type="InterPro" id="IPR032675">
    <property type="entry name" value="LRR_dom_sf"/>
</dbReference>
<gene>
    <name evidence="9" type="ORF">E3N88_41660</name>
</gene>
<comment type="subcellular location">
    <subcellularLocation>
        <location evidence="1">Membrane</location>
    </subcellularLocation>
</comment>
<feature type="transmembrane region" description="Helical" evidence="7">
    <location>
        <begin position="383"/>
        <end position="405"/>
    </location>
</feature>
<evidence type="ECO:0000256" key="2">
    <source>
        <dbReference type="ARBA" id="ARBA00022614"/>
    </source>
</evidence>
<evidence type="ECO:0000256" key="6">
    <source>
        <dbReference type="ARBA" id="ARBA00023136"/>
    </source>
</evidence>
<protein>
    <recommendedName>
        <fullName evidence="8">Protein kinase domain-containing protein</fullName>
    </recommendedName>
</protein>
<dbReference type="Pfam" id="PF13855">
    <property type="entry name" value="LRR_8"/>
    <property type="match status" value="1"/>
</dbReference>
<proteinExistence type="predicted"/>
<dbReference type="PROSITE" id="PS50011">
    <property type="entry name" value="PROTEIN_KINASE_DOM"/>
    <property type="match status" value="1"/>
</dbReference>
<dbReference type="Gene3D" id="3.80.10.10">
    <property type="entry name" value="Ribonuclease Inhibitor"/>
    <property type="match status" value="2"/>
</dbReference>
<dbReference type="AlphaFoldDB" id="A0A5N6LK06"/>
<keyword evidence="3 7" id="KW-0812">Transmembrane</keyword>
<dbReference type="EMBL" id="SZYD01000096">
    <property type="protein sequence ID" value="KAD2197632.1"/>
    <property type="molecule type" value="Genomic_DNA"/>
</dbReference>
<dbReference type="GO" id="GO:0004672">
    <property type="term" value="F:protein kinase activity"/>
    <property type="evidence" value="ECO:0007669"/>
    <property type="project" value="InterPro"/>
</dbReference>
<evidence type="ECO:0000313" key="9">
    <source>
        <dbReference type="EMBL" id="KAD2197632.1"/>
    </source>
</evidence>
<dbReference type="Pfam" id="PF00069">
    <property type="entry name" value="Pkinase"/>
    <property type="match status" value="1"/>
</dbReference>
<dbReference type="InterPro" id="IPR013210">
    <property type="entry name" value="LRR_N_plant-typ"/>
</dbReference>